<feature type="transmembrane region" description="Helical" evidence="2">
    <location>
        <begin position="82"/>
        <end position="102"/>
    </location>
</feature>
<feature type="region of interest" description="Disordered" evidence="1">
    <location>
        <begin position="145"/>
        <end position="192"/>
    </location>
</feature>
<keyword evidence="2" id="KW-0812">Transmembrane</keyword>
<dbReference type="OrthoDB" id="912875at2759"/>
<reference evidence="3 4" key="1">
    <citation type="submission" date="2019-05" db="EMBL/GenBank/DDBJ databases">
        <title>Mikania micrantha, genome provides insights into the molecular mechanism of rapid growth.</title>
        <authorList>
            <person name="Liu B."/>
        </authorList>
    </citation>
    <scope>NUCLEOTIDE SEQUENCE [LARGE SCALE GENOMIC DNA]</scope>
    <source>
        <strain evidence="3">NLD-2019</strain>
        <tissue evidence="3">Leaf</tissue>
    </source>
</reference>
<evidence type="ECO:0000313" key="4">
    <source>
        <dbReference type="Proteomes" id="UP000326396"/>
    </source>
</evidence>
<dbReference type="Proteomes" id="UP000326396">
    <property type="component" value="Unassembled WGS sequence"/>
</dbReference>
<gene>
    <name evidence="3" type="ORF">E3N88_42661</name>
</gene>
<proteinExistence type="predicted"/>
<protein>
    <submittedName>
        <fullName evidence="3">Uncharacterized protein</fullName>
    </submittedName>
</protein>
<keyword evidence="2" id="KW-1133">Transmembrane helix</keyword>
<sequence>MLSKVLLYSHSPMFINIFGISHSPQLFILLIKCPLVQTRVSLLLNFFSITNLISLSYSFLGANVLSIFGSTTSIRRIFDPSLVFFLDIAHLIMVIGALIPWAMADRIYIARHVWFNEHCFPFLSSTTQSSPPSFVSSYPTTFTPPAQPHLQQPSQQHSSASIVPSSQQPSLPTKHSSPPRPRPPNLEPHPKPATIFKPISFSTVTSSQDPIQPATFIIANKDLEWRAAMADKYSALMQNGTWPLVPHPPNANIVN</sequence>
<feature type="compositionally biased region" description="Low complexity" evidence="1">
    <location>
        <begin position="148"/>
        <end position="161"/>
    </location>
</feature>
<name>A0A5N6LH42_9ASTR</name>
<dbReference type="AlphaFoldDB" id="A0A5N6LH42"/>
<keyword evidence="2" id="KW-0472">Membrane</keyword>
<evidence type="ECO:0000256" key="2">
    <source>
        <dbReference type="SAM" id="Phobius"/>
    </source>
</evidence>
<evidence type="ECO:0000313" key="3">
    <source>
        <dbReference type="EMBL" id="KAD1534177.1"/>
    </source>
</evidence>
<accession>A0A5N6LH42</accession>
<feature type="compositionally biased region" description="Polar residues" evidence="1">
    <location>
        <begin position="162"/>
        <end position="171"/>
    </location>
</feature>
<feature type="transmembrane region" description="Helical" evidence="2">
    <location>
        <begin position="43"/>
        <end position="62"/>
    </location>
</feature>
<organism evidence="3 4">
    <name type="scientific">Mikania micrantha</name>
    <name type="common">bitter vine</name>
    <dbReference type="NCBI Taxonomy" id="192012"/>
    <lineage>
        <taxon>Eukaryota</taxon>
        <taxon>Viridiplantae</taxon>
        <taxon>Streptophyta</taxon>
        <taxon>Embryophyta</taxon>
        <taxon>Tracheophyta</taxon>
        <taxon>Spermatophyta</taxon>
        <taxon>Magnoliopsida</taxon>
        <taxon>eudicotyledons</taxon>
        <taxon>Gunneridae</taxon>
        <taxon>Pentapetalae</taxon>
        <taxon>asterids</taxon>
        <taxon>campanulids</taxon>
        <taxon>Asterales</taxon>
        <taxon>Asteraceae</taxon>
        <taxon>Asteroideae</taxon>
        <taxon>Heliantheae alliance</taxon>
        <taxon>Eupatorieae</taxon>
        <taxon>Mikania</taxon>
    </lineage>
</organism>
<evidence type="ECO:0000256" key="1">
    <source>
        <dbReference type="SAM" id="MobiDB-lite"/>
    </source>
</evidence>
<feature type="compositionally biased region" description="Pro residues" evidence="1">
    <location>
        <begin position="178"/>
        <end position="187"/>
    </location>
</feature>
<comment type="caution">
    <text evidence="3">The sequence shown here is derived from an EMBL/GenBank/DDBJ whole genome shotgun (WGS) entry which is preliminary data.</text>
</comment>
<dbReference type="EMBL" id="SZYD01000693">
    <property type="protein sequence ID" value="KAD1534177.1"/>
    <property type="molecule type" value="Genomic_DNA"/>
</dbReference>
<feature type="transmembrane region" description="Helical" evidence="2">
    <location>
        <begin position="12"/>
        <end position="31"/>
    </location>
</feature>
<keyword evidence="4" id="KW-1185">Reference proteome</keyword>